<proteinExistence type="predicted"/>
<gene>
    <name evidence="4" type="ORF">F8O03_15865</name>
</gene>
<protein>
    <submittedName>
        <fullName evidence="4">GNAT family N-acetyltransferase</fullName>
    </submittedName>
</protein>
<keyword evidence="1 4" id="KW-0808">Transferase</keyword>
<dbReference type="EMBL" id="WBJX01000006">
    <property type="protein sequence ID" value="KAB1636426.1"/>
    <property type="molecule type" value="Genomic_DNA"/>
</dbReference>
<dbReference type="SUPFAM" id="SSF55729">
    <property type="entry name" value="Acyl-CoA N-acyltransferases (Nat)"/>
    <property type="match status" value="1"/>
</dbReference>
<comment type="caution">
    <text evidence="4">The sequence shown here is derived from an EMBL/GenBank/DDBJ whole genome shotgun (WGS) entry which is preliminary data.</text>
</comment>
<dbReference type="InterPro" id="IPR000182">
    <property type="entry name" value="GNAT_dom"/>
</dbReference>
<organism evidence="4 5">
    <name type="scientific">Pseudoclavibacter terrae</name>
    <dbReference type="NCBI Taxonomy" id="1530195"/>
    <lineage>
        <taxon>Bacteria</taxon>
        <taxon>Bacillati</taxon>
        <taxon>Actinomycetota</taxon>
        <taxon>Actinomycetes</taxon>
        <taxon>Micrococcales</taxon>
        <taxon>Microbacteriaceae</taxon>
        <taxon>Pseudoclavibacter</taxon>
    </lineage>
</organism>
<evidence type="ECO:0000259" key="3">
    <source>
        <dbReference type="PROSITE" id="PS51186"/>
    </source>
</evidence>
<reference evidence="4 5" key="1">
    <citation type="submission" date="2019-09" db="EMBL/GenBank/DDBJ databases">
        <title>Phylogeny of genus Pseudoclavibacter and closely related genus.</title>
        <authorList>
            <person name="Li Y."/>
        </authorList>
    </citation>
    <scope>NUCLEOTIDE SEQUENCE [LARGE SCALE GENOMIC DNA]</scope>
    <source>
        <strain evidence="4 5">THG-MD12</strain>
    </source>
</reference>
<evidence type="ECO:0000313" key="5">
    <source>
        <dbReference type="Proteomes" id="UP000490386"/>
    </source>
</evidence>
<dbReference type="Proteomes" id="UP000490386">
    <property type="component" value="Unassembled WGS sequence"/>
</dbReference>
<evidence type="ECO:0000256" key="2">
    <source>
        <dbReference type="ARBA" id="ARBA00023315"/>
    </source>
</evidence>
<dbReference type="OrthoDB" id="9805924at2"/>
<dbReference type="InterPro" id="IPR050832">
    <property type="entry name" value="Bact_Acetyltransf"/>
</dbReference>
<dbReference type="Gene3D" id="3.40.630.30">
    <property type="match status" value="1"/>
</dbReference>
<dbReference type="InterPro" id="IPR016181">
    <property type="entry name" value="Acyl_CoA_acyltransferase"/>
</dbReference>
<accession>A0A7J5AY80</accession>
<evidence type="ECO:0000313" key="4">
    <source>
        <dbReference type="EMBL" id="KAB1636426.1"/>
    </source>
</evidence>
<keyword evidence="2" id="KW-0012">Acyltransferase</keyword>
<dbReference type="AlphaFoldDB" id="A0A7J5AY80"/>
<keyword evidence="5" id="KW-1185">Reference proteome</keyword>
<dbReference type="PANTHER" id="PTHR43877">
    <property type="entry name" value="AMINOALKYLPHOSPHONATE N-ACETYLTRANSFERASE-RELATED-RELATED"/>
    <property type="match status" value="1"/>
</dbReference>
<sequence>MTDWNVRPVTSADEPQWRELYRGYREFYGVPQDESKLDVVWSWLGDEAHETHGFVAVDEQGRLGGLAHVRRFARPLSATTGLYLDDLFTSTEVRGGGAGKALLLHLGDYARDSGLSVVRWITAEDNTTARRLYDAVATQTSWVTYDIVS</sequence>
<name>A0A7J5AY80_9MICO</name>
<dbReference type="PANTHER" id="PTHR43877:SF2">
    <property type="entry name" value="AMINOALKYLPHOSPHONATE N-ACETYLTRANSFERASE-RELATED"/>
    <property type="match status" value="1"/>
</dbReference>
<evidence type="ECO:0000256" key="1">
    <source>
        <dbReference type="ARBA" id="ARBA00022679"/>
    </source>
</evidence>
<dbReference type="GO" id="GO:0016747">
    <property type="term" value="F:acyltransferase activity, transferring groups other than amino-acyl groups"/>
    <property type="evidence" value="ECO:0007669"/>
    <property type="project" value="InterPro"/>
</dbReference>
<dbReference type="Pfam" id="PF00583">
    <property type="entry name" value="Acetyltransf_1"/>
    <property type="match status" value="1"/>
</dbReference>
<feature type="domain" description="N-acetyltransferase" evidence="3">
    <location>
        <begin position="4"/>
        <end position="149"/>
    </location>
</feature>
<dbReference type="PROSITE" id="PS51186">
    <property type="entry name" value="GNAT"/>
    <property type="match status" value="1"/>
</dbReference>
<dbReference type="RefSeq" id="WP_151424729.1">
    <property type="nucleotide sequence ID" value="NZ_WBJX01000006.1"/>
</dbReference>
<dbReference type="CDD" id="cd04301">
    <property type="entry name" value="NAT_SF"/>
    <property type="match status" value="1"/>
</dbReference>